<keyword evidence="2" id="KW-1185">Reference proteome</keyword>
<name>A0ACB9W3Y0_CHAAC</name>
<comment type="caution">
    <text evidence="1">The sequence shown here is derived from an EMBL/GenBank/DDBJ whole genome shotgun (WGS) entry which is preliminary data.</text>
</comment>
<proteinExistence type="predicted"/>
<organism evidence="1 2">
    <name type="scientific">Chaenocephalus aceratus</name>
    <name type="common">Blackfin icefish</name>
    <name type="synonym">Chaenichthys aceratus</name>
    <dbReference type="NCBI Taxonomy" id="36190"/>
    <lineage>
        <taxon>Eukaryota</taxon>
        <taxon>Metazoa</taxon>
        <taxon>Chordata</taxon>
        <taxon>Craniata</taxon>
        <taxon>Vertebrata</taxon>
        <taxon>Euteleostomi</taxon>
        <taxon>Actinopterygii</taxon>
        <taxon>Neopterygii</taxon>
        <taxon>Teleostei</taxon>
        <taxon>Neoteleostei</taxon>
        <taxon>Acanthomorphata</taxon>
        <taxon>Eupercaria</taxon>
        <taxon>Perciformes</taxon>
        <taxon>Notothenioidei</taxon>
        <taxon>Channichthyidae</taxon>
        <taxon>Chaenocephalus</taxon>
    </lineage>
</organism>
<sequence length="79" mass="8558">MAVFMLHTIPHTSVTLKIPSECPRSNTPPLGSKWQRGVTLIIHGLLLPALLKVAVLKAAGQKGSGDEGEREEGWRGQMD</sequence>
<reference evidence="1" key="1">
    <citation type="submission" date="2022-05" db="EMBL/GenBank/DDBJ databases">
        <title>Chromosome-level genome of Chaenocephalus aceratus.</title>
        <authorList>
            <person name="Park H."/>
        </authorList>
    </citation>
    <scope>NUCLEOTIDE SEQUENCE</scope>
    <source>
        <strain evidence="1">KU_202001</strain>
    </source>
</reference>
<evidence type="ECO:0000313" key="2">
    <source>
        <dbReference type="Proteomes" id="UP001057452"/>
    </source>
</evidence>
<protein>
    <submittedName>
        <fullName evidence="1">Uncharacterized protein</fullName>
    </submittedName>
</protein>
<gene>
    <name evidence="1" type="ORF">KUCAC02_027490</name>
</gene>
<dbReference type="EMBL" id="CM043803">
    <property type="protein sequence ID" value="KAI4807699.1"/>
    <property type="molecule type" value="Genomic_DNA"/>
</dbReference>
<accession>A0ACB9W3Y0</accession>
<dbReference type="Proteomes" id="UP001057452">
    <property type="component" value="Chromosome 19"/>
</dbReference>
<evidence type="ECO:0000313" key="1">
    <source>
        <dbReference type="EMBL" id="KAI4807699.1"/>
    </source>
</evidence>